<dbReference type="EMBL" id="JBFXLT010000171">
    <property type="protein sequence ID" value="KAL2802650.1"/>
    <property type="molecule type" value="Genomic_DNA"/>
</dbReference>
<reference evidence="1 2" key="1">
    <citation type="submission" date="2024-07" db="EMBL/GenBank/DDBJ databases">
        <title>Section-level genome sequencing and comparative genomics of Aspergillus sections Usti and Cavernicolus.</title>
        <authorList>
            <consortium name="Lawrence Berkeley National Laboratory"/>
            <person name="Nybo J.L."/>
            <person name="Vesth T.C."/>
            <person name="Theobald S."/>
            <person name="Frisvad J.C."/>
            <person name="Larsen T.O."/>
            <person name="Kjaerboelling I."/>
            <person name="Rothschild-Mancinelli K."/>
            <person name="Lyhne E.K."/>
            <person name="Kogle M.E."/>
            <person name="Barry K."/>
            <person name="Clum A."/>
            <person name="Na H."/>
            <person name="Ledsgaard L."/>
            <person name="Lin J."/>
            <person name="Lipzen A."/>
            <person name="Kuo A."/>
            <person name="Riley R."/>
            <person name="Mondo S."/>
            <person name="Labutti K."/>
            <person name="Haridas S."/>
            <person name="Pangalinan J."/>
            <person name="Salamov A.A."/>
            <person name="Simmons B.A."/>
            <person name="Magnuson J.K."/>
            <person name="Chen J."/>
            <person name="Drula E."/>
            <person name="Henrissat B."/>
            <person name="Wiebenga A."/>
            <person name="Lubbers R.J."/>
            <person name="Gomes A.C."/>
            <person name="Makela M.R."/>
            <person name="Stajich J."/>
            <person name="Grigoriev I.V."/>
            <person name="Mortensen U.H."/>
            <person name="De Vries R.P."/>
            <person name="Baker S.E."/>
            <person name="Andersen M.R."/>
        </authorList>
    </citation>
    <scope>NUCLEOTIDE SEQUENCE [LARGE SCALE GENOMIC DNA]</scope>
    <source>
        <strain evidence="1 2">CBS 588.65</strain>
    </source>
</reference>
<comment type="caution">
    <text evidence="1">The sequence shown here is derived from an EMBL/GenBank/DDBJ whole genome shotgun (WGS) entry which is preliminary data.</text>
</comment>
<dbReference type="Proteomes" id="UP001610334">
    <property type="component" value="Unassembled WGS sequence"/>
</dbReference>
<name>A0ABR4GVY0_9EURO</name>
<accession>A0ABR4GVY0</accession>
<proteinExistence type="predicted"/>
<evidence type="ECO:0000313" key="2">
    <source>
        <dbReference type="Proteomes" id="UP001610334"/>
    </source>
</evidence>
<protein>
    <submittedName>
        <fullName evidence="1">Uncharacterized protein</fullName>
    </submittedName>
</protein>
<keyword evidence="2" id="KW-1185">Reference proteome</keyword>
<organism evidence="1 2">
    <name type="scientific">Aspergillus granulosus</name>
    <dbReference type="NCBI Taxonomy" id="176169"/>
    <lineage>
        <taxon>Eukaryota</taxon>
        <taxon>Fungi</taxon>
        <taxon>Dikarya</taxon>
        <taxon>Ascomycota</taxon>
        <taxon>Pezizomycotina</taxon>
        <taxon>Eurotiomycetes</taxon>
        <taxon>Eurotiomycetidae</taxon>
        <taxon>Eurotiales</taxon>
        <taxon>Aspergillaceae</taxon>
        <taxon>Aspergillus</taxon>
        <taxon>Aspergillus subgen. Nidulantes</taxon>
    </lineage>
</organism>
<gene>
    <name evidence="1" type="ORF">BJX63DRAFT_104801</name>
</gene>
<sequence length="151" mass="17214">MGQELARRITIARRGRDEVNPDKHEWVIIQDSRLVRRSNSEWPNLLAPKIADPRLVERHRQADKIAGVRASRPLDYAVIGKPSGRHSALTLYWVDGLVPVLRVQKPTLTRTHPVAIGHWTVDGPRLLWLSRMLAVSDTVHFSIIHGPRPRV</sequence>
<evidence type="ECO:0000313" key="1">
    <source>
        <dbReference type="EMBL" id="KAL2802650.1"/>
    </source>
</evidence>